<evidence type="ECO:0000313" key="2">
    <source>
        <dbReference type="EMBL" id="TKA53641.1"/>
    </source>
</evidence>
<feature type="compositionally biased region" description="Basic and acidic residues" evidence="1">
    <location>
        <begin position="111"/>
        <end position="123"/>
    </location>
</feature>
<accession>A0A4U0VVB9</accession>
<dbReference type="AlphaFoldDB" id="A0A4U0VVB9"/>
<name>A0A4U0VVB9_9PEZI</name>
<reference evidence="2 3" key="1">
    <citation type="submission" date="2017-03" db="EMBL/GenBank/DDBJ databases">
        <title>Genomes of endolithic fungi from Antarctica.</title>
        <authorList>
            <person name="Coleine C."/>
            <person name="Masonjones S."/>
            <person name="Stajich J.E."/>
        </authorList>
    </citation>
    <scope>NUCLEOTIDE SEQUENCE [LARGE SCALE GENOMIC DNA]</scope>
    <source>
        <strain evidence="2 3">CCFEE 5187</strain>
    </source>
</reference>
<dbReference type="EMBL" id="NAJN01002368">
    <property type="protein sequence ID" value="TKA53641.1"/>
    <property type="molecule type" value="Genomic_DNA"/>
</dbReference>
<feature type="compositionally biased region" description="Polar residues" evidence="1">
    <location>
        <begin position="28"/>
        <end position="49"/>
    </location>
</feature>
<dbReference type="InterPro" id="IPR013226">
    <property type="entry name" value="Pal1"/>
</dbReference>
<evidence type="ECO:0008006" key="4">
    <source>
        <dbReference type="Google" id="ProtNLM"/>
    </source>
</evidence>
<feature type="compositionally biased region" description="Basic and acidic residues" evidence="1">
    <location>
        <begin position="130"/>
        <end position="141"/>
    </location>
</feature>
<feature type="compositionally biased region" description="Basic and acidic residues" evidence="1">
    <location>
        <begin position="162"/>
        <end position="171"/>
    </location>
</feature>
<feature type="region of interest" description="Disordered" evidence="1">
    <location>
        <begin position="1"/>
        <end position="171"/>
    </location>
</feature>
<evidence type="ECO:0000313" key="3">
    <source>
        <dbReference type="Proteomes" id="UP000308768"/>
    </source>
</evidence>
<proteinExistence type="predicted"/>
<gene>
    <name evidence="2" type="ORF">B0A49_10282</name>
</gene>
<keyword evidence="3" id="KW-1185">Reference proteome</keyword>
<protein>
    <recommendedName>
        <fullName evidence="4">Pal1 cell morphology protein</fullName>
    </recommendedName>
</protein>
<dbReference type="PANTHER" id="PTHR28307:SF1">
    <property type="entry name" value="PAL1 CELL MORPHOLOGY PROTEIN"/>
    <property type="match status" value="1"/>
</dbReference>
<dbReference type="GO" id="GO:0005737">
    <property type="term" value="C:cytoplasm"/>
    <property type="evidence" value="ECO:0007669"/>
    <property type="project" value="TreeGrafter"/>
</dbReference>
<organism evidence="2 3">
    <name type="scientific">Cryomyces minteri</name>
    <dbReference type="NCBI Taxonomy" id="331657"/>
    <lineage>
        <taxon>Eukaryota</taxon>
        <taxon>Fungi</taxon>
        <taxon>Dikarya</taxon>
        <taxon>Ascomycota</taxon>
        <taxon>Pezizomycotina</taxon>
        <taxon>Dothideomycetes</taxon>
        <taxon>Dothideomycetes incertae sedis</taxon>
        <taxon>Cryomyces</taxon>
    </lineage>
</organism>
<sequence>MDSKDASRYLIDPLTAPEPSAETGPGSHFNTVYTSAPKNGYTTPPTASASPKDVSAAHIREQSTGGSNNPFRAHMTGESSRRRSTSIKDGSAVHVRQSSRDYPSPPSSTSPRREKLPAYREDAFGGYSDQPKRHSVDHARSGTDQPAAAARRRRGSSLVERFPGDKSHQPLEMLKKDAKAAHRSPHLKKHHLPGADTVDRLDVVTNPYHHEGPYDAALLARNTSFVSSPVAAVEHSNEEALKATPRENIRDAVERHHPLDGVAVIPPGMEDKWGRRYEYEEGADLMREPDAEGGAYRRWPGVVSTQSTHDAHPHLCYRDSPVDYRPEDLKGKGEPSFSLDRALKAHTIHEPDFDGHAGIEMSDRANTNHQATGRTTGRDGTPFEDPRDAEVIAGGSARYADLRHQADVAALEAHGDDAQPTWAGRRSLDGLKRRIGSLRRNKGRADN</sequence>
<dbReference type="Proteomes" id="UP000308768">
    <property type="component" value="Unassembled WGS sequence"/>
</dbReference>
<dbReference type="PANTHER" id="PTHR28307">
    <property type="entry name" value="PROTEIN PAL1"/>
    <property type="match status" value="1"/>
</dbReference>
<comment type="caution">
    <text evidence="2">The sequence shown here is derived from an EMBL/GenBank/DDBJ whole genome shotgun (WGS) entry which is preliminary data.</text>
</comment>
<evidence type="ECO:0000256" key="1">
    <source>
        <dbReference type="SAM" id="MobiDB-lite"/>
    </source>
</evidence>
<dbReference type="OrthoDB" id="5389892at2759"/>